<reference evidence="2 3" key="1">
    <citation type="journal article" date="2015" name="Genome Biol. Evol.">
        <title>Comparative Genomics of a Bacterivorous Green Alga Reveals Evolutionary Causalities and Consequences of Phago-Mixotrophic Mode of Nutrition.</title>
        <authorList>
            <person name="Burns J.A."/>
            <person name="Paasch A."/>
            <person name="Narechania A."/>
            <person name="Kim E."/>
        </authorList>
    </citation>
    <scope>NUCLEOTIDE SEQUENCE [LARGE SCALE GENOMIC DNA]</scope>
    <source>
        <strain evidence="2 3">PLY_AMNH</strain>
    </source>
</reference>
<accession>A0AAE0BB51</accession>
<gene>
    <name evidence="2" type="ORF">CYMTET_56326</name>
</gene>
<keyword evidence="3" id="KW-1185">Reference proteome</keyword>
<feature type="region of interest" description="Disordered" evidence="1">
    <location>
        <begin position="109"/>
        <end position="132"/>
    </location>
</feature>
<protein>
    <submittedName>
        <fullName evidence="2">Uncharacterized protein</fullName>
    </submittedName>
</protein>
<evidence type="ECO:0000313" key="2">
    <source>
        <dbReference type="EMBL" id="KAK3233368.1"/>
    </source>
</evidence>
<evidence type="ECO:0000256" key="1">
    <source>
        <dbReference type="SAM" id="MobiDB-lite"/>
    </source>
</evidence>
<comment type="caution">
    <text evidence="2">The sequence shown here is derived from an EMBL/GenBank/DDBJ whole genome shotgun (WGS) entry which is preliminary data.</text>
</comment>
<proteinExistence type="predicted"/>
<dbReference type="AlphaFoldDB" id="A0AAE0BB51"/>
<dbReference type="EMBL" id="LGRX02035735">
    <property type="protein sequence ID" value="KAK3233368.1"/>
    <property type="molecule type" value="Genomic_DNA"/>
</dbReference>
<organism evidence="2 3">
    <name type="scientific">Cymbomonas tetramitiformis</name>
    <dbReference type="NCBI Taxonomy" id="36881"/>
    <lineage>
        <taxon>Eukaryota</taxon>
        <taxon>Viridiplantae</taxon>
        <taxon>Chlorophyta</taxon>
        <taxon>Pyramimonadophyceae</taxon>
        <taxon>Pyramimonadales</taxon>
        <taxon>Pyramimonadaceae</taxon>
        <taxon>Cymbomonas</taxon>
    </lineage>
</organism>
<name>A0AAE0BB51_9CHLO</name>
<dbReference type="Proteomes" id="UP001190700">
    <property type="component" value="Unassembled WGS sequence"/>
</dbReference>
<sequence length="194" mass="20275">MTSHCQVRGVGLDSGAERGLVGASNGLGGGGVATLMRASKRVAAFLGDCWRVGVDEGDGEMWGGLRVELTHAGPLRARGAIPAAMATYNRLHGSTRRLVQLLCPRGEAADRAGTNSEQLSGTRRPDGELSATGRAWDTQWLEVAEVSRPGDTAAVCRQGSRKRAQVAQDEPASGTRQQCASGAYAEGLGWLSEA</sequence>
<evidence type="ECO:0000313" key="3">
    <source>
        <dbReference type="Proteomes" id="UP001190700"/>
    </source>
</evidence>